<evidence type="ECO:0000259" key="1">
    <source>
        <dbReference type="Pfam" id="PF13482"/>
    </source>
</evidence>
<dbReference type="KEGG" id="ccb:Clocel_2674"/>
<dbReference type="STRING" id="573061.Clocel_2674"/>
<keyword evidence="3" id="KW-1185">Reference proteome</keyword>
<dbReference type="AlphaFoldDB" id="D9SRE5"/>
<name>D9SRE5_CLOC7</name>
<dbReference type="InterPro" id="IPR038720">
    <property type="entry name" value="YprB_RNase_H-like_dom"/>
</dbReference>
<dbReference type="OrthoDB" id="1930305at2"/>
<organism evidence="2 3">
    <name type="scientific">Clostridium cellulovorans (strain ATCC 35296 / DSM 3052 / OCM 3 / 743B)</name>
    <dbReference type="NCBI Taxonomy" id="573061"/>
    <lineage>
        <taxon>Bacteria</taxon>
        <taxon>Bacillati</taxon>
        <taxon>Bacillota</taxon>
        <taxon>Clostridia</taxon>
        <taxon>Eubacteriales</taxon>
        <taxon>Clostridiaceae</taxon>
        <taxon>Clostridium</taxon>
    </lineage>
</organism>
<evidence type="ECO:0000313" key="2">
    <source>
        <dbReference type="EMBL" id="ADL52374.1"/>
    </source>
</evidence>
<dbReference type="eggNOG" id="COG3359">
    <property type="taxonomic scope" value="Bacteria"/>
</dbReference>
<dbReference type="Pfam" id="PF13482">
    <property type="entry name" value="RNase_H_2"/>
    <property type="match status" value="1"/>
</dbReference>
<dbReference type="InterPro" id="IPR012337">
    <property type="entry name" value="RNaseH-like_sf"/>
</dbReference>
<evidence type="ECO:0000313" key="3">
    <source>
        <dbReference type="Proteomes" id="UP000002730"/>
    </source>
</evidence>
<sequence length="243" mass="28558">MIIRENRIKLDNVDAKYALNYEGNNKIFRDALYFDLEHCVYKVPICVGVFGCCYYDEKNNDVVITQYMIEGKSDVKEILVMAKEYFLKMYNKYNKRYIVTFSGNNDFSVINALLLKYKVNINIRELFKEVDLQIEFKKATDTCIGLKNLENLFGIHREGEVISGTNLAKTFSKIVKDPFYYSRMPAEKKEKILIYNEQDVANLVKINLLWNKIMPNCIQKIKAEKLDMEQKRKNEEKSKANSE</sequence>
<feature type="domain" description="YprB ribonuclease H-like" evidence="1">
    <location>
        <begin position="32"/>
        <end position="207"/>
    </location>
</feature>
<proteinExistence type="predicted"/>
<dbReference type="RefSeq" id="WP_013291786.1">
    <property type="nucleotide sequence ID" value="NC_014393.1"/>
</dbReference>
<dbReference type="SUPFAM" id="SSF53098">
    <property type="entry name" value="Ribonuclease H-like"/>
    <property type="match status" value="1"/>
</dbReference>
<dbReference type="Proteomes" id="UP000002730">
    <property type="component" value="Chromosome"/>
</dbReference>
<dbReference type="HOGENOM" id="CLU_1127535_0_0_9"/>
<accession>D9SRE5</accession>
<protein>
    <recommendedName>
        <fullName evidence="1">YprB ribonuclease H-like domain-containing protein</fullName>
    </recommendedName>
</protein>
<gene>
    <name evidence="2" type="ordered locus">Clocel_2674</name>
</gene>
<reference evidence="2 3" key="1">
    <citation type="submission" date="2010-08" db="EMBL/GenBank/DDBJ databases">
        <title>Complete sequence of Clostridium cellulovorans 743B.</title>
        <authorList>
            <consortium name="US DOE Joint Genome Institute"/>
            <person name="Lucas S."/>
            <person name="Copeland A."/>
            <person name="Lapidus A."/>
            <person name="Cheng J.-F."/>
            <person name="Bruce D."/>
            <person name="Goodwin L."/>
            <person name="Pitluck S."/>
            <person name="Chertkov O."/>
            <person name="Detter J.C."/>
            <person name="Han C."/>
            <person name="Tapia R."/>
            <person name="Land M."/>
            <person name="Hauser L."/>
            <person name="Chang Y.-J."/>
            <person name="Jeffries C."/>
            <person name="Kyrpides N."/>
            <person name="Ivanova N."/>
            <person name="Mikhailova N."/>
            <person name="Hemme C.L."/>
            <person name="Woyke T."/>
        </authorList>
    </citation>
    <scope>NUCLEOTIDE SEQUENCE [LARGE SCALE GENOMIC DNA]</scope>
    <source>
        <strain evidence="3">ATCC 35296 / DSM 3052 / OCM 3 / 743B</strain>
    </source>
</reference>
<dbReference type="EMBL" id="CP002160">
    <property type="protein sequence ID" value="ADL52374.1"/>
    <property type="molecule type" value="Genomic_DNA"/>
</dbReference>